<dbReference type="PANTHER" id="PTHR33295:SF7">
    <property type="entry name" value="ATPASE"/>
    <property type="match status" value="1"/>
</dbReference>
<organism evidence="2">
    <name type="scientific">marine sediment metagenome</name>
    <dbReference type="NCBI Taxonomy" id="412755"/>
    <lineage>
        <taxon>unclassified sequences</taxon>
        <taxon>metagenomes</taxon>
        <taxon>ecological metagenomes</taxon>
    </lineage>
</organism>
<comment type="caution">
    <text evidence="2">The sequence shown here is derived from an EMBL/GenBank/DDBJ whole genome shotgun (WGS) entry which is preliminary data.</text>
</comment>
<feature type="domain" description="DUF4143" evidence="1">
    <location>
        <begin position="84"/>
        <end position="249"/>
    </location>
</feature>
<dbReference type="InterPro" id="IPR025420">
    <property type="entry name" value="DUF4143"/>
</dbReference>
<dbReference type="EMBL" id="BART01003317">
    <property type="protein sequence ID" value="GAG55242.1"/>
    <property type="molecule type" value="Genomic_DNA"/>
</dbReference>
<sequence>GRVDYLYMKPLTFNEYVNVIEDKSIIEVLNQVPCPDFAHEKLLGLFYKYTLTGGMPEVVSVYSENQNIVELNPIYESLLQSYLDDVEKYARNNTLARVMRHAIESSFYEAGSRIRFEGFGRSLYKSREMSEALKTLGKAMIVYLMYPSVETKLPIVVDYKKSPRLHLIDTGLINYFVGLQKELFGTQNLNNIYEGKIAEHVVEQELLAGSKTFIEKIHFWVREKKQSNAQIDYIIPFESYVIPIEVKAGKAGRLRSMHEFIDRAPHNYAVRVYSDKLEVNNLETIKGKKFFLLNLPFYLIGSIDKYLYWFLDKGIK</sequence>
<dbReference type="Pfam" id="PF13635">
    <property type="entry name" value="DUF4143"/>
    <property type="match status" value="1"/>
</dbReference>
<evidence type="ECO:0000313" key="2">
    <source>
        <dbReference type="EMBL" id="GAG55242.1"/>
    </source>
</evidence>
<name>X0ZAC0_9ZZZZ</name>
<dbReference type="PANTHER" id="PTHR33295">
    <property type="entry name" value="ATPASE"/>
    <property type="match status" value="1"/>
</dbReference>
<dbReference type="AlphaFoldDB" id="X0ZAC0"/>
<evidence type="ECO:0000259" key="1">
    <source>
        <dbReference type="Pfam" id="PF13635"/>
    </source>
</evidence>
<accession>X0ZAC0</accession>
<protein>
    <recommendedName>
        <fullName evidence="1">DUF4143 domain-containing protein</fullName>
    </recommendedName>
</protein>
<reference evidence="2" key="1">
    <citation type="journal article" date="2014" name="Front. Microbiol.">
        <title>High frequency of phylogenetically diverse reductive dehalogenase-homologous genes in deep subseafloor sedimentary metagenomes.</title>
        <authorList>
            <person name="Kawai M."/>
            <person name="Futagami T."/>
            <person name="Toyoda A."/>
            <person name="Takaki Y."/>
            <person name="Nishi S."/>
            <person name="Hori S."/>
            <person name="Arai W."/>
            <person name="Tsubouchi T."/>
            <person name="Morono Y."/>
            <person name="Uchiyama I."/>
            <person name="Ito T."/>
            <person name="Fujiyama A."/>
            <person name="Inagaki F."/>
            <person name="Takami H."/>
        </authorList>
    </citation>
    <scope>NUCLEOTIDE SEQUENCE</scope>
    <source>
        <strain evidence="2">Expedition CK06-06</strain>
    </source>
</reference>
<gene>
    <name evidence="2" type="ORF">S01H4_09269</name>
</gene>
<proteinExistence type="predicted"/>
<feature type="non-terminal residue" evidence="2">
    <location>
        <position position="1"/>
    </location>
</feature>